<sequence length="66" mass="7452">MHELMQQPEVGIWEDRVLRLLDERSHAEYRLAPAMYDPNGMVAGGDVGRIILASLQYHGWMGGIAE</sequence>
<dbReference type="HOGENOM" id="CLU_2831032_0_0_1"/>
<dbReference type="Proteomes" id="UP000002497">
    <property type="component" value="Unassembled WGS sequence"/>
</dbReference>
<evidence type="ECO:0000313" key="2">
    <source>
        <dbReference type="Proteomes" id="UP000002497"/>
    </source>
</evidence>
<protein>
    <submittedName>
        <fullName evidence="1">Predicted protein</fullName>
    </submittedName>
</protein>
<accession>E9CY47</accession>
<reference evidence="2" key="2">
    <citation type="submission" date="2010-03" db="EMBL/GenBank/DDBJ databases">
        <title>The genome sequence of Coccidioides posadasii strain Silveira.</title>
        <authorList>
            <consortium name="The Broad Institute Genome Sequencing Center for Infectious Disease"/>
            <person name="Neafsey D."/>
            <person name="Orbach M."/>
            <person name="Henn M.R."/>
            <person name="Cole G.T."/>
            <person name="Galgiani J."/>
            <person name="Gardner M.J."/>
            <person name="Kirkland T.N."/>
            <person name="Taylor J.W."/>
            <person name="Young S.K."/>
            <person name="Zeng Q."/>
            <person name="Koehrsen M."/>
            <person name="Alvarado L."/>
            <person name="Berlin A."/>
            <person name="Borenstein D."/>
            <person name="Chapman S.B."/>
            <person name="Chen Z."/>
            <person name="Engels R."/>
            <person name="Freedman E."/>
            <person name="Gellesch M."/>
            <person name="Goldberg J."/>
            <person name="Griggs A."/>
            <person name="Gujja S."/>
            <person name="Heilman E."/>
            <person name="Heiman D."/>
            <person name="Howarth C."/>
            <person name="Jen D."/>
            <person name="Larson L."/>
            <person name="Mehta T."/>
            <person name="Neiman D."/>
            <person name="Park D."/>
            <person name="Pearson M."/>
            <person name="Richards J."/>
            <person name="Roberts A."/>
            <person name="Saif S."/>
            <person name="Shea T."/>
            <person name="Shenoy N."/>
            <person name="Sisk P."/>
            <person name="Stolte C."/>
            <person name="Sykes S."/>
            <person name="Walk T."/>
            <person name="White J."/>
            <person name="Yandava C."/>
            <person name="Haas B."/>
            <person name="Nusbaum C."/>
            <person name="Birren B."/>
        </authorList>
    </citation>
    <scope>NUCLEOTIDE SEQUENCE [LARGE SCALE GENOMIC DNA]</scope>
    <source>
        <strain evidence="2">RMSCC 757 / Silveira</strain>
    </source>
</reference>
<proteinExistence type="predicted"/>
<organism evidence="2">
    <name type="scientific">Coccidioides posadasii (strain RMSCC 757 / Silveira)</name>
    <name type="common">Valley fever fungus</name>
    <dbReference type="NCBI Taxonomy" id="443226"/>
    <lineage>
        <taxon>Eukaryota</taxon>
        <taxon>Fungi</taxon>
        <taxon>Dikarya</taxon>
        <taxon>Ascomycota</taxon>
        <taxon>Pezizomycotina</taxon>
        <taxon>Eurotiomycetes</taxon>
        <taxon>Eurotiomycetidae</taxon>
        <taxon>Onygenales</taxon>
        <taxon>Onygenaceae</taxon>
        <taxon>Coccidioides</taxon>
    </lineage>
</organism>
<evidence type="ECO:0000313" key="1">
    <source>
        <dbReference type="EMBL" id="EFW20874.1"/>
    </source>
</evidence>
<reference evidence="2" key="1">
    <citation type="journal article" date="2010" name="Genome Res.">
        <title>Population genomic sequencing of Coccidioides fungi reveals recent hybridization and transposon control.</title>
        <authorList>
            <person name="Neafsey D.E."/>
            <person name="Barker B.M."/>
            <person name="Sharpton T.J."/>
            <person name="Stajich J.E."/>
            <person name="Park D.J."/>
            <person name="Whiston E."/>
            <person name="Hung C.-Y."/>
            <person name="McMahan C."/>
            <person name="White J."/>
            <person name="Sykes S."/>
            <person name="Heiman D."/>
            <person name="Young S."/>
            <person name="Zeng Q."/>
            <person name="Abouelleil A."/>
            <person name="Aftuck L."/>
            <person name="Bessette D."/>
            <person name="Brown A."/>
            <person name="FitzGerald M."/>
            <person name="Lui A."/>
            <person name="Macdonald J.P."/>
            <person name="Priest M."/>
            <person name="Orbach M.J."/>
            <person name="Galgiani J.N."/>
            <person name="Kirkland T.N."/>
            <person name="Cole G.T."/>
            <person name="Birren B.W."/>
            <person name="Henn M.R."/>
            <person name="Taylor J.W."/>
            <person name="Rounsley S.D."/>
        </authorList>
    </citation>
    <scope>NUCLEOTIDE SEQUENCE [LARGE SCALE GENOMIC DNA]</scope>
    <source>
        <strain evidence="2">RMSCC 757 / Silveira</strain>
    </source>
</reference>
<name>E9CY47_COCPS</name>
<dbReference type="VEuPathDB" id="FungiDB:CPSG_02717"/>
<dbReference type="EMBL" id="GL636488">
    <property type="protein sequence ID" value="EFW20874.1"/>
    <property type="molecule type" value="Genomic_DNA"/>
</dbReference>
<keyword evidence="2" id="KW-1185">Reference proteome</keyword>
<gene>
    <name evidence="1" type="ORF">CPSG_02717</name>
</gene>
<dbReference type="AlphaFoldDB" id="E9CY47"/>